<evidence type="ECO:0000256" key="5">
    <source>
        <dbReference type="ARBA" id="ARBA00022833"/>
    </source>
</evidence>
<evidence type="ECO:0000256" key="4">
    <source>
        <dbReference type="ARBA" id="ARBA00022723"/>
    </source>
</evidence>
<proteinExistence type="inferred from homology"/>
<protein>
    <recommendedName>
        <fullName evidence="3">peptide-methionine (R)-S-oxide reductase</fullName>
        <ecNumber evidence="3">1.8.4.12</ecNumber>
    </recommendedName>
</protein>
<evidence type="ECO:0000256" key="2">
    <source>
        <dbReference type="ARBA" id="ARBA00007174"/>
    </source>
</evidence>
<dbReference type="NCBIfam" id="TIGR00357">
    <property type="entry name" value="peptide-methionine (R)-S-oxide reductase MsrB"/>
    <property type="match status" value="1"/>
</dbReference>
<dbReference type="Proteomes" id="UP000286990">
    <property type="component" value="Unassembled WGS sequence"/>
</dbReference>
<dbReference type="PANTHER" id="PTHR10173:SF52">
    <property type="entry name" value="METHIONINE-R-SULFOXIDE REDUCTASE B1"/>
    <property type="match status" value="1"/>
</dbReference>
<reference evidence="10" key="2">
    <citation type="submission" date="2018-12" db="EMBL/GenBank/DDBJ databases">
        <title>Maribacter lutimaris sp. nov., isolated from marine sediment.</title>
        <authorList>
            <person name="Kim K.K."/>
        </authorList>
    </citation>
    <scope>NUCLEOTIDE SEQUENCE [LARGE SCALE GENOMIC DNA]</scope>
    <source>
        <strain evidence="10">PoM-212</strain>
    </source>
</reference>
<comment type="cofactor">
    <cofactor evidence="1">
        <name>Zn(2+)</name>
        <dbReference type="ChEBI" id="CHEBI:29105"/>
    </cofactor>
</comment>
<dbReference type="GO" id="GO:0046872">
    <property type="term" value="F:metal ion binding"/>
    <property type="evidence" value="ECO:0007669"/>
    <property type="project" value="UniProtKB-KW"/>
</dbReference>
<dbReference type="InterPro" id="IPR002579">
    <property type="entry name" value="Met_Sox_Rdtase_MsrB_dom"/>
</dbReference>
<evidence type="ECO:0000256" key="3">
    <source>
        <dbReference type="ARBA" id="ARBA00012499"/>
    </source>
</evidence>
<dbReference type="EC" id="1.8.4.12" evidence="3"/>
<dbReference type="FunFam" id="2.170.150.20:FF:000001">
    <property type="entry name" value="Peptide methionine sulfoxide reductase MsrB"/>
    <property type="match status" value="1"/>
</dbReference>
<evidence type="ECO:0000256" key="7">
    <source>
        <dbReference type="ARBA" id="ARBA00048488"/>
    </source>
</evidence>
<dbReference type="GO" id="GO:0033743">
    <property type="term" value="F:peptide-methionine (R)-S-oxide reductase activity"/>
    <property type="evidence" value="ECO:0007669"/>
    <property type="project" value="UniProtKB-EC"/>
</dbReference>
<keyword evidence="6 9" id="KW-0560">Oxidoreductase</keyword>
<dbReference type="GO" id="GO:0030091">
    <property type="term" value="P:protein repair"/>
    <property type="evidence" value="ECO:0007669"/>
    <property type="project" value="InterPro"/>
</dbReference>
<dbReference type="GO" id="GO:0005737">
    <property type="term" value="C:cytoplasm"/>
    <property type="evidence" value="ECO:0007669"/>
    <property type="project" value="TreeGrafter"/>
</dbReference>
<evidence type="ECO:0000313" key="9">
    <source>
        <dbReference type="EMBL" id="RRQ50513.1"/>
    </source>
</evidence>
<dbReference type="AlphaFoldDB" id="A0A3R8RAE7"/>
<name>A0A3R8RAE7_9FLAO</name>
<dbReference type="Pfam" id="PF01641">
    <property type="entry name" value="SelR"/>
    <property type="match status" value="1"/>
</dbReference>
<evidence type="ECO:0000256" key="6">
    <source>
        <dbReference type="ARBA" id="ARBA00023002"/>
    </source>
</evidence>
<evidence type="ECO:0000313" key="10">
    <source>
        <dbReference type="Proteomes" id="UP000286990"/>
    </source>
</evidence>
<dbReference type="InterPro" id="IPR028427">
    <property type="entry name" value="Met_Sox_Rdtase_MsrB"/>
</dbReference>
<reference evidence="10" key="1">
    <citation type="submission" date="2018-08" db="EMBL/GenBank/DDBJ databases">
        <authorList>
            <person name="Khan S.A."/>
            <person name="J S.E."/>
        </authorList>
    </citation>
    <scope>NUCLEOTIDE SEQUENCE [LARGE SCALE GENOMIC DNA]</scope>
    <source>
        <strain evidence="10">PoM-212</strain>
    </source>
</reference>
<feature type="domain" description="MsrB" evidence="8">
    <location>
        <begin position="27"/>
        <end position="149"/>
    </location>
</feature>
<dbReference type="EMBL" id="QUSX01000001">
    <property type="protein sequence ID" value="RRQ50513.1"/>
    <property type="molecule type" value="Genomic_DNA"/>
</dbReference>
<dbReference type="GO" id="GO:0006979">
    <property type="term" value="P:response to oxidative stress"/>
    <property type="evidence" value="ECO:0007669"/>
    <property type="project" value="InterPro"/>
</dbReference>
<keyword evidence="10" id="KW-1185">Reference proteome</keyword>
<accession>A0A3R8RAE7</accession>
<keyword evidence="4" id="KW-0479">Metal-binding</keyword>
<organism evidence="9 10">
    <name type="scientific">Maribacter algicola</name>
    <dbReference type="NCBI Taxonomy" id="2498892"/>
    <lineage>
        <taxon>Bacteria</taxon>
        <taxon>Pseudomonadati</taxon>
        <taxon>Bacteroidota</taxon>
        <taxon>Flavobacteriia</taxon>
        <taxon>Flavobacteriales</taxon>
        <taxon>Flavobacteriaceae</taxon>
        <taxon>Maribacter</taxon>
    </lineage>
</organism>
<evidence type="ECO:0000256" key="1">
    <source>
        <dbReference type="ARBA" id="ARBA00001947"/>
    </source>
</evidence>
<comment type="caution">
    <text evidence="9">The sequence shown here is derived from an EMBL/GenBank/DDBJ whole genome shotgun (WGS) entry which is preliminary data.</text>
</comment>
<dbReference type="RefSeq" id="WP_125222334.1">
    <property type="nucleotide sequence ID" value="NZ_QUSX01000001.1"/>
</dbReference>
<dbReference type="SUPFAM" id="SSF51316">
    <property type="entry name" value="Mss4-like"/>
    <property type="match status" value="1"/>
</dbReference>
<comment type="catalytic activity">
    <reaction evidence="7">
        <text>L-methionyl-[protein] + [thioredoxin]-disulfide + H2O = L-methionyl-(R)-S-oxide-[protein] + [thioredoxin]-dithiol</text>
        <dbReference type="Rhea" id="RHEA:24164"/>
        <dbReference type="Rhea" id="RHEA-COMP:10698"/>
        <dbReference type="Rhea" id="RHEA-COMP:10700"/>
        <dbReference type="Rhea" id="RHEA-COMP:12313"/>
        <dbReference type="Rhea" id="RHEA-COMP:12314"/>
        <dbReference type="ChEBI" id="CHEBI:15377"/>
        <dbReference type="ChEBI" id="CHEBI:16044"/>
        <dbReference type="ChEBI" id="CHEBI:29950"/>
        <dbReference type="ChEBI" id="CHEBI:45764"/>
        <dbReference type="ChEBI" id="CHEBI:50058"/>
        <dbReference type="EC" id="1.8.4.12"/>
    </reaction>
</comment>
<comment type="similarity">
    <text evidence="2">Belongs to the MsrB Met sulfoxide reductase family.</text>
</comment>
<gene>
    <name evidence="9" type="primary">msrB</name>
    <name evidence="9" type="ORF">DZC72_08210</name>
</gene>
<dbReference type="OrthoDB" id="4174719at2"/>
<dbReference type="PANTHER" id="PTHR10173">
    <property type="entry name" value="METHIONINE SULFOXIDE REDUCTASE"/>
    <property type="match status" value="1"/>
</dbReference>
<dbReference type="Gene3D" id="2.170.150.20">
    <property type="entry name" value="Peptide methionine sulfoxide reductase"/>
    <property type="match status" value="1"/>
</dbReference>
<dbReference type="InterPro" id="IPR011057">
    <property type="entry name" value="Mss4-like_sf"/>
</dbReference>
<keyword evidence="5" id="KW-0862">Zinc</keyword>
<dbReference type="PROSITE" id="PS51790">
    <property type="entry name" value="MSRB"/>
    <property type="match status" value="1"/>
</dbReference>
<evidence type="ECO:0000259" key="8">
    <source>
        <dbReference type="PROSITE" id="PS51790"/>
    </source>
</evidence>
<sequence length="153" mass="16997">MALTWKDIIHFSVKGNPTPDTRVEKSESEWKQLLTPEQFRITRKKGTEAPHSGALCSVHDAGKYGCICCGTLLFDSSIKFESGTGWPSFTQPIKENAIKYIKDSSFGMVRVEVLCNTCDAHLGHVFPDGPPPSGLRYCINSESMKMIKEAINE</sequence>